<dbReference type="GO" id="GO:0005829">
    <property type="term" value="C:cytosol"/>
    <property type="evidence" value="ECO:0007669"/>
    <property type="project" value="TreeGrafter"/>
</dbReference>
<keyword evidence="1" id="KW-0378">Hydrolase</keyword>
<dbReference type="PANTHER" id="PTHR43434:SF20">
    <property type="entry name" value="5'-NUCLEOTIDASE"/>
    <property type="match status" value="1"/>
</dbReference>
<gene>
    <name evidence="1" type="ORF">AVDCRST_MAG13-1921</name>
</gene>
<dbReference type="FunFam" id="3.40.50.1000:FF:000162">
    <property type="entry name" value="HAD-like protein"/>
    <property type="match status" value="1"/>
</dbReference>
<accession>A0A6J4SBF1</accession>
<dbReference type="SUPFAM" id="SSF56784">
    <property type="entry name" value="HAD-like"/>
    <property type="match status" value="1"/>
</dbReference>
<dbReference type="PANTHER" id="PTHR43434">
    <property type="entry name" value="PHOSPHOGLYCOLATE PHOSPHATASE"/>
    <property type="match status" value="1"/>
</dbReference>
<dbReference type="InterPro" id="IPR036412">
    <property type="entry name" value="HAD-like_sf"/>
</dbReference>
<dbReference type="InterPro" id="IPR041492">
    <property type="entry name" value="HAD_2"/>
</dbReference>
<dbReference type="InterPro" id="IPR023214">
    <property type="entry name" value="HAD_sf"/>
</dbReference>
<dbReference type="EMBL" id="CADCVO010000302">
    <property type="protein sequence ID" value="CAA9494477.1"/>
    <property type="molecule type" value="Genomic_DNA"/>
</dbReference>
<dbReference type="InterPro" id="IPR023198">
    <property type="entry name" value="PGP-like_dom2"/>
</dbReference>
<protein>
    <submittedName>
        <fullName evidence="1">Phosphoglycolate phosphatase</fullName>
        <ecNumber evidence="1">3.1.3.18</ecNumber>
    </submittedName>
</protein>
<dbReference type="Gene3D" id="3.40.50.1000">
    <property type="entry name" value="HAD superfamily/HAD-like"/>
    <property type="match status" value="1"/>
</dbReference>
<dbReference type="SFLD" id="SFLDS00003">
    <property type="entry name" value="Haloacid_Dehalogenase"/>
    <property type="match status" value="1"/>
</dbReference>
<dbReference type="Gene3D" id="1.10.150.240">
    <property type="entry name" value="Putative phosphatase, domain 2"/>
    <property type="match status" value="1"/>
</dbReference>
<reference evidence="1" key="1">
    <citation type="submission" date="2020-02" db="EMBL/GenBank/DDBJ databases">
        <authorList>
            <person name="Meier V. D."/>
        </authorList>
    </citation>
    <scope>NUCLEOTIDE SEQUENCE</scope>
    <source>
        <strain evidence="1">AVDCRST_MAG13</strain>
    </source>
</reference>
<organism evidence="1">
    <name type="scientific">uncultured Solirubrobacteraceae bacterium</name>
    <dbReference type="NCBI Taxonomy" id="1162706"/>
    <lineage>
        <taxon>Bacteria</taxon>
        <taxon>Bacillati</taxon>
        <taxon>Actinomycetota</taxon>
        <taxon>Thermoleophilia</taxon>
        <taxon>Solirubrobacterales</taxon>
        <taxon>Solirubrobacteraceae</taxon>
        <taxon>environmental samples</taxon>
    </lineage>
</organism>
<dbReference type="InterPro" id="IPR050155">
    <property type="entry name" value="HAD-like_hydrolase_sf"/>
</dbReference>
<sequence length="222" mass="23154">MTGAAGPVAVLFDMDGTLVDSQPGIVAAMNATLRALGEPERDPEDLRARIGPPLQVTIATLLGRAPEEVEDIAEAYRARYREIMRDCTFVYPGIPELLAGLAAAGHPLAVATSKAEPLARELLDLLGLGRWFAAVRGPVPPSREDKAATIGRALEALGTRTGVLVGDRHHDVTGARAHGLPTIGAAWGYGGEDELWAAGARAIARRPDEVPGLLGSAPGAHA</sequence>
<dbReference type="GO" id="GO:0004713">
    <property type="term" value="F:protein tyrosine kinase activity"/>
    <property type="evidence" value="ECO:0007669"/>
    <property type="project" value="TreeGrafter"/>
</dbReference>
<dbReference type="NCBIfam" id="TIGR01549">
    <property type="entry name" value="HAD-SF-IA-v1"/>
    <property type="match status" value="1"/>
</dbReference>
<dbReference type="InterPro" id="IPR006439">
    <property type="entry name" value="HAD-SF_hydro_IA"/>
</dbReference>
<dbReference type="GO" id="GO:0008967">
    <property type="term" value="F:phosphoglycolate phosphatase activity"/>
    <property type="evidence" value="ECO:0007669"/>
    <property type="project" value="UniProtKB-EC"/>
</dbReference>
<proteinExistence type="predicted"/>
<name>A0A6J4SBF1_9ACTN</name>
<dbReference type="EC" id="3.1.3.18" evidence="1"/>
<dbReference type="Pfam" id="PF13419">
    <property type="entry name" value="HAD_2"/>
    <property type="match status" value="1"/>
</dbReference>
<dbReference type="SFLD" id="SFLDG01129">
    <property type="entry name" value="C1.5:_HAD__Beta-PGM__Phosphata"/>
    <property type="match status" value="1"/>
</dbReference>
<evidence type="ECO:0000313" key="1">
    <source>
        <dbReference type="EMBL" id="CAA9494477.1"/>
    </source>
</evidence>
<dbReference type="AlphaFoldDB" id="A0A6J4SBF1"/>